<sequence>MQIFNEEAFSLVPIVAEKEEIEIDHIVKKATLNTITKASLGKELLDFKTENTATDESLISLVENGKEIAITRILNPLLLFEPLFRRRTRQKYCLDAYNQRDSRRQLRGNIKSNQF</sequence>
<accession>A0ABP1Q2R5</accession>
<organism evidence="1 2">
    <name type="scientific">Orchesella dallaii</name>
    <dbReference type="NCBI Taxonomy" id="48710"/>
    <lineage>
        <taxon>Eukaryota</taxon>
        <taxon>Metazoa</taxon>
        <taxon>Ecdysozoa</taxon>
        <taxon>Arthropoda</taxon>
        <taxon>Hexapoda</taxon>
        <taxon>Collembola</taxon>
        <taxon>Entomobryomorpha</taxon>
        <taxon>Entomobryoidea</taxon>
        <taxon>Orchesellidae</taxon>
        <taxon>Orchesellinae</taxon>
        <taxon>Orchesella</taxon>
    </lineage>
</organism>
<name>A0ABP1Q2R5_9HEXA</name>
<evidence type="ECO:0000313" key="2">
    <source>
        <dbReference type="Proteomes" id="UP001642540"/>
    </source>
</evidence>
<dbReference type="EMBL" id="CAXLJM020000019">
    <property type="protein sequence ID" value="CAL8085112.1"/>
    <property type="molecule type" value="Genomic_DNA"/>
</dbReference>
<comment type="caution">
    <text evidence="1">The sequence shown here is derived from an EMBL/GenBank/DDBJ whole genome shotgun (WGS) entry which is preliminary data.</text>
</comment>
<gene>
    <name evidence="1" type="ORF">ODALV1_LOCUS6008</name>
</gene>
<proteinExistence type="predicted"/>
<protein>
    <submittedName>
        <fullName evidence="1">Uncharacterized protein</fullName>
    </submittedName>
</protein>
<keyword evidence="2" id="KW-1185">Reference proteome</keyword>
<dbReference type="Proteomes" id="UP001642540">
    <property type="component" value="Unassembled WGS sequence"/>
</dbReference>
<reference evidence="1 2" key="1">
    <citation type="submission" date="2024-08" db="EMBL/GenBank/DDBJ databases">
        <authorList>
            <person name="Cucini C."/>
            <person name="Frati F."/>
        </authorList>
    </citation>
    <scope>NUCLEOTIDE SEQUENCE [LARGE SCALE GENOMIC DNA]</scope>
</reference>
<evidence type="ECO:0000313" key="1">
    <source>
        <dbReference type="EMBL" id="CAL8085112.1"/>
    </source>
</evidence>